<evidence type="ECO:0000313" key="3">
    <source>
        <dbReference type="EMBL" id="GBL77679.1"/>
    </source>
</evidence>
<feature type="domain" description="Pre-C2HC" evidence="2">
    <location>
        <begin position="487"/>
        <end position="546"/>
    </location>
</feature>
<dbReference type="InterPro" id="IPR006579">
    <property type="entry name" value="Pre_C2HC_dom"/>
</dbReference>
<dbReference type="Proteomes" id="UP000499080">
    <property type="component" value="Unassembled WGS sequence"/>
</dbReference>
<dbReference type="PANTHER" id="PTHR33273">
    <property type="entry name" value="DOMAIN-CONTAINING PROTEIN, PUTATIVE-RELATED"/>
    <property type="match status" value="1"/>
</dbReference>
<feature type="compositionally biased region" description="Polar residues" evidence="1">
    <location>
        <begin position="630"/>
        <end position="648"/>
    </location>
</feature>
<comment type="caution">
    <text evidence="3">The sequence shown here is derived from an EMBL/GenBank/DDBJ whole genome shotgun (WGS) entry which is preliminary data.</text>
</comment>
<accession>A0A4Y2AEE0</accession>
<proteinExistence type="predicted"/>
<evidence type="ECO:0000259" key="2">
    <source>
        <dbReference type="Pfam" id="PF07530"/>
    </source>
</evidence>
<dbReference type="EMBL" id="BGPR01080180">
    <property type="protein sequence ID" value="GBL77679.1"/>
    <property type="molecule type" value="Genomic_DNA"/>
</dbReference>
<dbReference type="OrthoDB" id="8123891at2759"/>
<evidence type="ECO:0000256" key="1">
    <source>
        <dbReference type="SAM" id="MobiDB-lite"/>
    </source>
</evidence>
<dbReference type="PANTHER" id="PTHR33273:SF2">
    <property type="entry name" value="ENDONUCLEASE_EXONUCLEASE_PHOSPHATASE DOMAIN-CONTAINING PROTEIN"/>
    <property type="match status" value="1"/>
</dbReference>
<dbReference type="Pfam" id="PF07530">
    <property type="entry name" value="PRE_C2HC"/>
    <property type="match status" value="1"/>
</dbReference>
<feature type="region of interest" description="Disordered" evidence="1">
    <location>
        <begin position="630"/>
        <end position="649"/>
    </location>
</feature>
<protein>
    <submittedName>
        <fullName evidence="3">Nucleic-acid-binding protein from transposon X-element</fullName>
    </submittedName>
</protein>
<dbReference type="AlphaFoldDB" id="A0A4Y2AEE0"/>
<feature type="compositionally biased region" description="Polar residues" evidence="1">
    <location>
        <begin position="137"/>
        <end position="150"/>
    </location>
</feature>
<gene>
    <name evidence="3" type="primary">ORF1_76</name>
    <name evidence="3" type="ORF">AVEN_149490_1</name>
</gene>
<organism evidence="3 4">
    <name type="scientific">Araneus ventricosus</name>
    <name type="common">Orbweaver spider</name>
    <name type="synonym">Epeira ventricosa</name>
    <dbReference type="NCBI Taxonomy" id="182803"/>
    <lineage>
        <taxon>Eukaryota</taxon>
        <taxon>Metazoa</taxon>
        <taxon>Ecdysozoa</taxon>
        <taxon>Arthropoda</taxon>
        <taxon>Chelicerata</taxon>
        <taxon>Arachnida</taxon>
        <taxon>Araneae</taxon>
        <taxon>Araneomorphae</taxon>
        <taxon>Entelegynae</taxon>
        <taxon>Araneoidea</taxon>
        <taxon>Araneidae</taxon>
        <taxon>Araneus</taxon>
    </lineage>
</organism>
<name>A0A4Y2AEE0_ARAVE</name>
<feature type="region of interest" description="Disordered" evidence="1">
    <location>
        <begin position="137"/>
        <end position="167"/>
    </location>
</feature>
<reference evidence="3 4" key="1">
    <citation type="journal article" date="2019" name="Sci. Rep.">
        <title>Orb-weaving spider Araneus ventricosus genome elucidates the spidroin gene catalogue.</title>
        <authorList>
            <person name="Kono N."/>
            <person name="Nakamura H."/>
            <person name="Ohtoshi R."/>
            <person name="Moran D.A.P."/>
            <person name="Shinohara A."/>
            <person name="Yoshida Y."/>
            <person name="Fujiwara M."/>
            <person name="Mori M."/>
            <person name="Tomita M."/>
            <person name="Arakawa K."/>
        </authorList>
    </citation>
    <scope>NUCLEOTIDE SEQUENCE [LARGE SCALE GENOMIC DNA]</scope>
</reference>
<sequence>MTCLSNLTPSLAYLQTTQQYWQETKITITYKLHSIDTLKHLRTVAHCIFISCLIHLNSVARKPTHPPLLLIQSETCHSITHPVLTSVRSRCVFASSRFWSPFLNYFEKIVEQEEDENLTPSWNSPFQAFLGPGNSTTALPENSIPGTQPFQPDEDDQTLDGSPILGANLNQGEKVALPKSPVSMSISDEYSVENSIVITQAITLRNNVADWAENIRNYPQGSHQFLQAKKELELVSMSLDSILQKVKIPLFRLPPSVKDLQIICDRVKSTAIVESDSINGNLNSTTNSNSAKNVNSVNNSVTKAAGNSSKITNSPKKKLNIDTLNRSNANSTKSKKRVIDNEGYQTPPKHLIAKSAKVTKDKTENDLIELARLTPGMEEELLDDPEVAANQTQAPTTQKKKRIPSFFITPRSDFSVTLNILRLTAPSLRSKMSNKYLKLTVETEDEHRALSRLLDSQGAEFKTFNLKQDRPLKVVIRGLSSCTSLELVKREIVKKSFDVLSISRLTKFQNKSPMPLVYLQIANSKVVETIYEYTELLGTGISVESYRGHKGPSQCWRCQTFFHSSAGYRLPQKCVKCAGPHSAKECTLAFDDKLTCANCGGDHAANWRQCPKFPKQGGKKSATLKFKITPHTNRQNPESRTRQPQGMQKTRHFASYAQALTANKSMDNTDDISVETPPKNPLLKVSPPPVVASNNSKMFTEIFTCVNTLLDEDWCNAPLLLHAFKNALPAFRTATHGVDMAYILFEQYIVARNKATAPSQ</sequence>
<keyword evidence="4" id="KW-1185">Reference proteome</keyword>
<evidence type="ECO:0000313" key="4">
    <source>
        <dbReference type="Proteomes" id="UP000499080"/>
    </source>
</evidence>